<comment type="caution">
    <text evidence="14">The sequence shown here is derived from an EMBL/GenBank/DDBJ whole genome shotgun (WGS) entry which is preliminary data.</text>
</comment>
<protein>
    <recommendedName>
        <fullName evidence="4 12">Heme exporter protein B</fullName>
    </recommendedName>
</protein>
<dbReference type="Proteomes" id="UP000198462">
    <property type="component" value="Unassembled WGS sequence"/>
</dbReference>
<keyword evidence="6 12" id="KW-1003">Cell membrane</keyword>
<keyword evidence="7 12" id="KW-0997">Cell inner membrane</keyword>
<evidence type="ECO:0000256" key="2">
    <source>
        <dbReference type="ARBA" id="ARBA00004429"/>
    </source>
</evidence>
<sequence length="199" mass="20399">MTGLALFRRHIRPGDAFLPVAFFLLVLIVATFAGGPDRDLLERTGPATVWTGTLLAFLLPVATLFRADVDSGVLDQLRISGLACETIALVRIAALWVSVGIPLVFASLAGAVLLYADPAALLLPLLLGTIALAALGVTGGALVAGARQGEAVATLVLLPLAVPVLIFGVAGELRLLGAATLFLLFTCPLAAGPALRLTS</sequence>
<evidence type="ECO:0000256" key="13">
    <source>
        <dbReference type="SAM" id="Phobius"/>
    </source>
</evidence>
<evidence type="ECO:0000256" key="12">
    <source>
        <dbReference type="PIRNR" id="PIRNR002764"/>
    </source>
</evidence>
<evidence type="ECO:0000256" key="11">
    <source>
        <dbReference type="ARBA" id="ARBA00023136"/>
    </source>
</evidence>
<dbReference type="OrthoDB" id="9812915at2"/>
<organism evidence="14 15">
    <name type="scientific">Pacificimonas flava</name>
    <dbReference type="NCBI Taxonomy" id="1234595"/>
    <lineage>
        <taxon>Bacteria</taxon>
        <taxon>Pseudomonadati</taxon>
        <taxon>Pseudomonadota</taxon>
        <taxon>Alphaproteobacteria</taxon>
        <taxon>Sphingomonadales</taxon>
        <taxon>Sphingosinicellaceae</taxon>
        <taxon>Pacificimonas</taxon>
    </lineage>
</organism>
<keyword evidence="9 12" id="KW-0201">Cytochrome c-type biogenesis</keyword>
<keyword evidence="5 12" id="KW-0813">Transport</keyword>
<dbReference type="InterPro" id="IPR003544">
    <property type="entry name" value="Cyt_c_biogenesis_CcmB"/>
</dbReference>
<keyword evidence="15" id="KW-1185">Reference proteome</keyword>
<feature type="transmembrane region" description="Helical" evidence="13">
    <location>
        <begin position="16"/>
        <end position="35"/>
    </location>
</feature>
<evidence type="ECO:0000256" key="6">
    <source>
        <dbReference type="ARBA" id="ARBA00022475"/>
    </source>
</evidence>
<evidence type="ECO:0000256" key="7">
    <source>
        <dbReference type="ARBA" id="ARBA00022519"/>
    </source>
</evidence>
<dbReference type="RefSeq" id="WP_088712301.1">
    <property type="nucleotide sequence ID" value="NZ_NFZT01000001.1"/>
</dbReference>
<comment type="function">
    <text evidence="1 12">Required for the export of heme to the periplasm for the biogenesis of c-type cytochromes.</text>
</comment>
<evidence type="ECO:0000313" key="14">
    <source>
        <dbReference type="EMBL" id="OWV33528.1"/>
    </source>
</evidence>
<dbReference type="PANTHER" id="PTHR30070:SF1">
    <property type="entry name" value="CYTOCHROME C BIOGENESIS B-RELATED"/>
    <property type="match status" value="1"/>
</dbReference>
<dbReference type="Pfam" id="PF03379">
    <property type="entry name" value="CcmB"/>
    <property type="match status" value="1"/>
</dbReference>
<feature type="transmembrane region" description="Helical" evidence="13">
    <location>
        <begin position="47"/>
        <end position="67"/>
    </location>
</feature>
<keyword evidence="11 12" id="KW-0472">Membrane</keyword>
<dbReference type="GO" id="GO:0017004">
    <property type="term" value="P:cytochrome complex assembly"/>
    <property type="evidence" value="ECO:0007669"/>
    <property type="project" value="UniProtKB-KW"/>
</dbReference>
<comment type="subcellular location">
    <subcellularLocation>
        <location evidence="2">Cell inner membrane</location>
        <topology evidence="2">Multi-pass membrane protein</topology>
    </subcellularLocation>
</comment>
<feature type="transmembrane region" description="Helical" evidence="13">
    <location>
        <begin position="121"/>
        <end position="144"/>
    </location>
</feature>
<evidence type="ECO:0000256" key="9">
    <source>
        <dbReference type="ARBA" id="ARBA00022748"/>
    </source>
</evidence>
<feature type="transmembrane region" description="Helical" evidence="13">
    <location>
        <begin position="176"/>
        <end position="195"/>
    </location>
</feature>
<feature type="transmembrane region" description="Helical" evidence="13">
    <location>
        <begin position="151"/>
        <end position="170"/>
    </location>
</feature>
<dbReference type="PANTHER" id="PTHR30070">
    <property type="entry name" value="HEME EXPORTER PROTEIN B"/>
    <property type="match status" value="1"/>
</dbReference>
<evidence type="ECO:0000256" key="1">
    <source>
        <dbReference type="ARBA" id="ARBA00002442"/>
    </source>
</evidence>
<name>A0A219B6W6_9SPHN</name>
<dbReference type="PIRSF" id="PIRSF002764">
    <property type="entry name" value="CcmB"/>
    <property type="match status" value="1"/>
</dbReference>
<comment type="similarity">
    <text evidence="3 12">Belongs to the CcmB/CycW/HelB family.</text>
</comment>
<feature type="transmembrane region" description="Helical" evidence="13">
    <location>
        <begin position="88"/>
        <end position="115"/>
    </location>
</feature>
<evidence type="ECO:0000256" key="10">
    <source>
        <dbReference type="ARBA" id="ARBA00022989"/>
    </source>
</evidence>
<evidence type="ECO:0000256" key="8">
    <source>
        <dbReference type="ARBA" id="ARBA00022692"/>
    </source>
</evidence>
<keyword evidence="8 13" id="KW-0812">Transmembrane</keyword>
<evidence type="ECO:0000313" key="15">
    <source>
        <dbReference type="Proteomes" id="UP000198462"/>
    </source>
</evidence>
<reference evidence="15" key="1">
    <citation type="submission" date="2017-05" db="EMBL/GenBank/DDBJ databases">
        <authorList>
            <person name="Lin X."/>
        </authorList>
    </citation>
    <scope>NUCLEOTIDE SEQUENCE [LARGE SCALE GENOMIC DNA]</scope>
    <source>
        <strain evidence="15">JLT2012</strain>
    </source>
</reference>
<evidence type="ECO:0000256" key="4">
    <source>
        <dbReference type="ARBA" id="ARBA00016452"/>
    </source>
</evidence>
<dbReference type="GO" id="GO:1903607">
    <property type="term" value="P:cytochrome c biosynthetic process"/>
    <property type="evidence" value="ECO:0007669"/>
    <property type="project" value="TreeGrafter"/>
</dbReference>
<gene>
    <name evidence="14" type="ORF">B5C34_08690</name>
</gene>
<dbReference type="InterPro" id="IPR026031">
    <property type="entry name" value="Cyt_c_CcmB_bac"/>
</dbReference>
<proteinExistence type="inferred from homology"/>
<keyword evidence="10 13" id="KW-1133">Transmembrane helix</keyword>
<dbReference type="AlphaFoldDB" id="A0A219B6W6"/>
<dbReference type="EMBL" id="NFZT01000001">
    <property type="protein sequence ID" value="OWV33528.1"/>
    <property type="molecule type" value="Genomic_DNA"/>
</dbReference>
<evidence type="ECO:0000256" key="5">
    <source>
        <dbReference type="ARBA" id="ARBA00022448"/>
    </source>
</evidence>
<dbReference type="GO" id="GO:0015232">
    <property type="term" value="F:heme transmembrane transporter activity"/>
    <property type="evidence" value="ECO:0007669"/>
    <property type="project" value="InterPro"/>
</dbReference>
<dbReference type="GO" id="GO:0005886">
    <property type="term" value="C:plasma membrane"/>
    <property type="evidence" value="ECO:0007669"/>
    <property type="project" value="UniProtKB-SubCell"/>
</dbReference>
<dbReference type="PRINTS" id="PR01414">
    <property type="entry name" value="CCMBBIOGNSIS"/>
</dbReference>
<accession>A0A219B6W6</accession>
<evidence type="ECO:0000256" key="3">
    <source>
        <dbReference type="ARBA" id="ARBA00010544"/>
    </source>
</evidence>